<dbReference type="STRING" id="363253.LI0837"/>
<keyword evidence="2" id="KW-0812">Transmembrane</keyword>
<evidence type="ECO:0008006" key="5">
    <source>
        <dbReference type="Google" id="ProtNLM"/>
    </source>
</evidence>
<protein>
    <recommendedName>
        <fullName evidence="5">Tetratricopeptide repeat protein</fullName>
    </recommendedName>
</protein>
<name>Q1MQ36_LAWIP</name>
<evidence type="ECO:0000256" key="2">
    <source>
        <dbReference type="SAM" id="Phobius"/>
    </source>
</evidence>
<evidence type="ECO:0000313" key="4">
    <source>
        <dbReference type="Proteomes" id="UP000002430"/>
    </source>
</evidence>
<gene>
    <name evidence="3" type="ordered locus">LI0837</name>
</gene>
<feature type="coiled-coil region" evidence="1">
    <location>
        <begin position="612"/>
        <end position="639"/>
    </location>
</feature>
<evidence type="ECO:0000256" key="1">
    <source>
        <dbReference type="SAM" id="Coils"/>
    </source>
</evidence>
<sequence>MALLSELIQRLPLVKNTHMSSQGFSLWICWDGELDNAVPQALQDYGGMSVVIDRSQALWFFFSSDVFLALAKLTVWSKFHPLPISVQVFPSKLLLSVRREISLSIDPSLATQEVLVPQSLEIWVHPKAKEIAGIIPGITYTLSKELQGMASVKWENLEADPRLPYMSSQGWYVLIHPVGNPLDKLFQSGWKTMYEAIEKIIQANKFKYNLHNNYLMLSIDNLRQLRIWVRDILKCISDAKVQGTYWPCVCISIDKKGLNFTNDLPTKVGIKWDNLIPDVPYITYRNAFLLGEGFKITDLNFSSSHVSMDSWCAVELTEDSSFVSEVIPILMPEKLVSGENTGCFYCGSKNHDNSQCVTRGMSLSTQNIWNDLAEMSVEVMSEGFQLIEQELNGDDVIVGYENILFKDNTLEQRLLKAIFETNLPLQVRSIRNIWLATGREFPKSGDVFSSKNNVKDDSLAWGLLERFKKIQASELLSFEKDVLSASRNAPRDFRLRTLLGFIAVEKGDLSRAQLLWKEAESLASTGLHQVWHMFLQARLLEIQGRFSEAIEIYQNVLRLYPSWLDAEYRQIVCHVKMGFAEQVQTKIFQLIEQDSSFFNRFFIDPELDRGYLSILSELLVALEEKRRLASDEKIKAEKLLIELDEWFPKDHAIANTFRQKLKLVINNLSLNTYVAFLSIIQMRPIIENDITKQIKYEIKNLKQIFKIYLKQLEKIRDEAAWFPFPNILIEFNKNFNECANIFNWAFTSNFNDAEVFKKARGYAPLLQEYLEGLTQRLKFLRIVRDVTLFILILGKTFFWIEVIGLLLCATSVPLIAVFGSKVGLGWLSTLIKEEQWGLQRVLLLIISSVAIGISAIHTTLVFERKRDQLIAEARGQREKIQHIRLKHINEAKKEKQKSIEKI</sequence>
<dbReference type="eggNOG" id="COG0457">
    <property type="taxonomic scope" value="Bacteria"/>
</dbReference>
<dbReference type="AlphaFoldDB" id="Q1MQ36"/>
<dbReference type="InterPro" id="IPR011990">
    <property type="entry name" value="TPR-like_helical_dom_sf"/>
</dbReference>
<keyword evidence="2" id="KW-0472">Membrane</keyword>
<feature type="transmembrane region" description="Helical" evidence="2">
    <location>
        <begin position="838"/>
        <end position="862"/>
    </location>
</feature>
<dbReference type="Proteomes" id="UP000002430">
    <property type="component" value="Chromosome"/>
</dbReference>
<accession>Q1MQ36</accession>
<dbReference type="HOGENOM" id="CLU_326182_0_0_7"/>
<keyword evidence="4" id="KW-1185">Reference proteome</keyword>
<proteinExistence type="predicted"/>
<evidence type="ECO:0000313" key="3">
    <source>
        <dbReference type="EMBL" id="CAJ54891.1"/>
    </source>
</evidence>
<dbReference type="RefSeq" id="WP_011526920.1">
    <property type="nucleotide sequence ID" value="NC_008011.1"/>
</dbReference>
<dbReference type="OrthoDB" id="5439622at2"/>
<feature type="transmembrane region" description="Helical" evidence="2">
    <location>
        <begin position="786"/>
        <end position="818"/>
    </location>
</feature>
<reference evidence="3 4" key="1">
    <citation type="submission" date="2005-11" db="EMBL/GenBank/DDBJ databases">
        <title>The complete genome sequence of Lawsonia intracellularis: the causative agent of proliferative enteropathy.</title>
        <authorList>
            <person name="Kaur K."/>
            <person name="Zhang Q."/>
            <person name="Beckler D."/>
            <person name="Munir S."/>
            <person name="Li L."/>
            <person name="Kinsley K."/>
            <person name="Herron L."/>
            <person name="Peterson A."/>
            <person name="May B."/>
            <person name="Singh S."/>
            <person name="Gebhart C."/>
            <person name="Kapur V."/>
        </authorList>
    </citation>
    <scope>NUCLEOTIDE SEQUENCE [LARGE SCALE GENOMIC DNA]</scope>
    <source>
        <strain evidence="3 4">PHE/MN1-00</strain>
    </source>
</reference>
<keyword evidence="2" id="KW-1133">Transmembrane helix</keyword>
<dbReference type="SUPFAM" id="SSF48452">
    <property type="entry name" value="TPR-like"/>
    <property type="match status" value="1"/>
</dbReference>
<organism evidence="3 4">
    <name type="scientific">Lawsonia intracellularis (strain PHE/MN1-00)</name>
    <dbReference type="NCBI Taxonomy" id="363253"/>
    <lineage>
        <taxon>Bacteria</taxon>
        <taxon>Pseudomonadati</taxon>
        <taxon>Thermodesulfobacteriota</taxon>
        <taxon>Desulfovibrionia</taxon>
        <taxon>Desulfovibrionales</taxon>
        <taxon>Desulfovibrionaceae</taxon>
        <taxon>Lawsonia</taxon>
    </lineage>
</organism>
<dbReference type="KEGG" id="lip:LI0837"/>
<keyword evidence="1" id="KW-0175">Coiled coil</keyword>
<dbReference type="EMBL" id="AM180252">
    <property type="protein sequence ID" value="CAJ54891.1"/>
    <property type="molecule type" value="Genomic_DNA"/>
</dbReference>
<dbReference type="Gene3D" id="1.25.40.10">
    <property type="entry name" value="Tetratricopeptide repeat domain"/>
    <property type="match status" value="1"/>
</dbReference>